<dbReference type="AlphaFoldDB" id="A0A830D101"/>
<evidence type="ECO:0000256" key="5">
    <source>
        <dbReference type="ARBA" id="ARBA00022692"/>
    </source>
</evidence>
<evidence type="ECO:0000256" key="1">
    <source>
        <dbReference type="ARBA" id="ARBA00004251"/>
    </source>
</evidence>
<evidence type="ECO:0000313" key="13">
    <source>
        <dbReference type="EMBL" id="GFQ03509.1"/>
    </source>
</evidence>
<accession>A0A830D101</accession>
<dbReference type="GO" id="GO:0005886">
    <property type="term" value="C:plasma membrane"/>
    <property type="evidence" value="ECO:0007669"/>
    <property type="project" value="UniProtKB-SubCell"/>
</dbReference>
<name>A0A830D101_9LAMI</name>
<dbReference type="Gene3D" id="3.80.10.10">
    <property type="entry name" value="Ribonuclease Inhibitor"/>
    <property type="match status" value="3"/>
</dbReference>
<dbReference type="OrthoDB" id="901869at2759"/>
<protein>
    <submittedName>
        <fullName evidence="13">Receptor-like protein 12</fullName>
    </submittedName>
</protein>
<keyword evidence="5 12" id="KW-0812">Transmembrane</keyword>
<dbReference type="PANTHER" id="PTHR48063">
    <property type="entry name" value="LRR RECEPTOR-LIKE KINASE"/>
    <property type="match status" value="1"/>
</dbReference>
<proteinExistence type="inferred from homology"/>
<evidence type="ECO:0000256" key="9">
    <source>
        <dbReference type="ARBA" id="ARBA00023136"/>
    </source>
</evidence>
<dbReference type="PRINTS" id="PR00019">
    <property type="entry name" value="LEURICHRPT"/>
</dbReference>
<organism evidence="13 14">
    <name type="scientific">Phtheirospermum japonicum</name>
    <dbReference type="NCBI Taxonomy" id="374723"/>
    <lineage>
        <taxon>Eukaryota</taxon>
        <taxon>Viridiplantae</taxon>
        <taxon>Streptophyta</taxon>
        <taxon>Embryophyta</taxon>
        <taxon>Tracheophyta</taxon>
        <taxon>Spermatophyta</taxon>
        <taxon>Magnoliopsida</taxon>
        <taxon>eudicotyledons</taxon>
        <taxon>Gunneridae</taxon>
        <taxon>Pentapetalae</taxon>
        <taxon>asterids</taxon>
        <taxon>lamiids</taxon>
        <taxon>Lamiales</taxon>
        <taxon>Orobanchaceae</taxon>
        <taxon>Orobanchaceae incertae sedis</taxon>
        <taxon>Phtheirospermum</taxon>
    </lineage>
</organism>
<sequence>MLSTLDLSNCSFEGLIPPTVANLTELSYLDISSNNLTGPLPVFGLSSKNLTCINAAHNSLTGSISSLHFEGLPNLKYINLGDNFLSGEIPSSLFALPSLQKLQLPNNRFLGRIRELSNPLSSLLDTIDLTNNRLQGQVPKFFSELEQLKVLLLSYNGFNGTLTLETFRNPNLSRLDFSYNNLTIDPTRTYYPGSSLFIQELSLASCRLQTFPVISEQSTLIHLDLSFNEIQGKIPDWVWKVGNGSLIHLNLSYNLLSGFQEPFRFPSLSVLDLHSNRLEVCKATFLQVLDLSNNALNGNIPPCLPNENQNLGVLSLGRNNLSGEIPDTISVGCGLETLDLNKNVLKGKMPRSLVNCASLQVLNVGNNEIEDVFPCMLIETSLRVLILRSNRFYGAIRCSETILGWQNLQIIDVSTNSFVGMINAGDQNNDEEMQHNHIQFDFLKLSGYYYQNSVAVTMKGLDVELVKILTVFTSIDFSGNKFYGKIPSRIGDLKSLYLLNLSHNALTGDIPGSIGDLKQLGSLDLSKNRLTGKIPVELASLNFLSFLNLSYNDLFGMIPKGSQFQTFSEGSYEGNVGLCGFPVNVSCNGNGDSGVSASPATHRKIEIEWDYVSAGLGFVVGLLSTVWLVLFCRRGREIYFGLVDRVILQVYLLVARVKRRILFSDV</sequence>
<dbReference type="InterPro" id="IPR001611">
    <property type="entry name" value="Leu-rich_rpt"/>
</dbReference>
<evidence type="ECO:0000256" key="6">
    <source>
        <dbReference type="ARBA" id="ARBA00022729"/>
    </source>
</evidence>
<dbReference type="GO" id="GO:0051707">
    <property type="term" value="P:response to other organism"/>
    <property type="evidence" value="ECO:0007669"/>
    <property type="project" value="UniProtKB-ARBA"/>
</dbReference>
<keyword evidence="14" id="KW-1185">Reference proteome</keyword>
<keyword evidence="3" id="KW-1003">Cell membrane</keyword>
<keyword evidence="11" id="KW-0325">Glycoprotein</keyword>
<keyword evidence="6" id="KW-0732">Signal</keyword>
<keyword evidence="4" id="KW-0433">Leucine-rich repeat</keyword>
<gene>
    <name evidence="13" type="ORF">PHJA_002494700</name>
</gene>
<dbReference type="InterPro" id="IPR003591">
    <property type="entry name" value="Leu-rich_rpt_typical-subtyp"/>
</dbReference>
<feature type="transmembrane region" description="Helical" evidence="12">
    <location>
        <begin position="611"/>
        <end position="631"/>
    </location>
</feature>
<keyword evidence="9 12" id="KW-0472">Membrane</keyword>
<dbReference type="InterPro" id="IPR032675">
    <property type="entry name" value="LRR_dom_sf"/>
</dbReference>
<evidence type="ECO:0000256" key="10">
    <source>
        <dbReference type="ARBA" id="ARBA00023170"/>
    </source>
</evidence>
<dbReference type="SMART" id="SM00369">
    <property type="entry name" value="LRR_TYP"/>
    <property type="match status" value="5"/>
</dbReference>
<dbReference type="EMBL" id="BMAC01000839">
    <property type="protein sequence ID" value="GFQ03509.1"/>
    <property type="molecule type" value="Genomic_DNA"/>
</dbReference>
<evidence type="ECO:0000256" key="7">
    <source>
        <dbReference type="ARBA" id="ARBA00022737"/>
    </source>
</evidence>
<comment type="caution">
    <text evidence="13">The sequence shown here is derived from an EMBL/GenBank/DDBJ whole genome shotgun (WGS) entry which is preliminary data.</text>
</comment>
<evidence type="ECO:0000313" key="14">
    <source>
        <dbReference type="Proteomes" id="UP000653305"/>
    </source>
</evidence>
<dbReference type="InterPro" id="IPR046956">
    <property type="entry name" value="RLP23-like"/>
</dbReference>
<dbReference type="Pfam" id="PF00560">
    <property type="entry name" value="LRR_1"/>
    <property type="match status" value="5"/>
</dbReference>
<comment type="subcellular location">
    <subcellularLocation>
        <location evidence="1">Cell membrane</location>
        <topology evidence="1">Single-pass type I membrane protein</topology>
    </subcellularLocation>
</comment>
<dbReference type="Pfam" id="PF13855">
    <property type="entry name" value="LRR_8"/>
    <property type="match status" value="2"/>
</dbReference>
<dbReference type="SUPFAM" id="SSF52058">
    <property type="entry name" value="L domain-like"/>
    <property type="match status" value="2"/>
</dbReference>
<evidence type="ECO:0000256" key="8">
    <source>
        <dbReference type="ARBA" id="ARBA00022989"/>
    </source>
</evidence>
<dbReference type="FunFam" id="3.80.10.10:FF:000213">
    <property type="entry name" value="Tyrosine-sulfated glycopeptide receptor 1"/>
    <property type="match status" value="1"/>
</dbReference>
<dbReference type="Proteomes" id="UP000653305">
    <property type="component" value="Unassembled WGS sequence"/>
</dbReference>
<dbReference type="FunFam" id="3.80.10.10:FF:000095">
    <property type="entry name" value="LRR receptor-like serine/threonine-protein kinase GSO1"/>
    <property type="match status" value="1"/>
</dbReference>
<dbReference type="PANTHER" id="PTHR48063:SF35">
    <property type="entry name" value="RECEPTOR-LIKE PROTEIN 12"/>
    <property type="match status" value="1"/>
</dbReference>
<keyword evidence="8 12" id="KW-1133">Transmembrane helix</keyword>
<evidence type="ECO:0000256" key="4">
    <source>
        <dbReference type="ARBA" id="ARBA00022614"/>
    </source>
</evidence>
<dbReference type="GO" id="GO:0006952">
    <property type="term" value="P:defense response"/>
    <property type="evidence" value="ECO:0007669"/>
    <property type="project" value="UniProtKB-ARBA"/>
</dbReference>
<evidence type="ECO:0000256" key="2">
    <source>
        <dbReference type="ARBA" id="ARBA00009592"/>
    </source>
</evidence>
<reference evidence="13" key="1">
    <citation type="submission" date="2020-07" db="EMBL/GenBank/DDBJ databases">
        <title>Ethylene signaling mediates host invasion by parasitic plants.</title>
        <authorList>
            <person name="Yoshida S."/>
        </authorList>
    </citation>
    <scope>NUCLEOTIDE SEQUENCE</scope>
    <source>
        <strain evidence="13">Okayama</strain>
    </source>
</reference>
<keyword evidence="7" id="KW-0677">Repeat</keyword>
<evidence type="ECO:0000256" key="12">
    <source>
        <dbReference type="SAM" id="Phobius"/>
    </source>
</evidence>
<evidence type="ECO:0000256" key="11">
    <source>
        <dbReference type="ARBA" id="ARBA00023180"/>
    </source>
</evidence>
<evidence type="ECO:0000256" key="3">
    <source>
        <dbReference type="ARBA" id="ARBA00022475"/>
    </source>
</evidence>
<comment type="similarity">
    <text evidence="2">Belongs to the RLP family.</text>
</comment>
<dbReference type="FunFam" id="3.80.10.10:FF:000041">
    <property type="entry name" value="LRR receptor-like serine/threonine-protein kinase ERECTA"/>
    <property type="match status" value="1"/>
</dbReference>
<keyword evidence="10 13" id="KW-0675">Receptor</keyword>